<dbReference type="OrthoDB" id="120976at2759"/>
<dbReference type="InterPro" id="IPR032675">
    <property type="entry name" value="LRR_dom_sf"/>
</dbReference>
<dbReference type="Gene3D" id="3.80.10.10">
    <property type="entry name" value="Ribonuclease Inhibitor"/>
    <property type="match status" value="2"/>
</dbReference>
<dbReference type="SMART" id="SM00368">
    <property type="entry name" value="LRR_RI"/>
    <property type="match status" value="3"/>
</dbReference>
<feature type="region of interest" description="Disordered" evidence="2">
    <location>
        <begin position="370"/>
        <end position="393"/>
    </location>
</feature>
<protein>
    <recommendedName>
        <fullName evidence="4">Death domain-containing protein</fullName>
    </recommendedName>
</protein>
<sequence length="1344" mass="153576">MSASSESSLFDDNETDKHGNHKILFPRDMKKKFKEMRSKFGSTFFRVRRIFYSKKTALNIDEMKELIIDLFPDLKSQLSYKMTINEILNVVKRKCSIVDLSPLENLAFEFNIEEAEPIIKSFKEEAKDFCKSVSVSLCLGEELQAVATPSRLLCETVVFVFNWNPDKCTLQDIIDVLDELEPLHKCHIQIDKVGTGRSVVVTCYCPAECTGLLKSIVLEKIDALRIKELKEFIVGQDTVWDTTQDLLVQINDLKTALRDRDQKIMATETELAIFKEVSENRLKELEVLQIKLEESQCINAQNEDIINELKEKMSSLMKEVAEKENILNQIMKEREANTEKELASLKELSENRLQEVEQLKLKLDNNNIGEISETKDESSESDSDTSSNDDIYDNVNLQNEVQNDREVEWRQDNVQLIRPSADQCMEVISKLEDRHISIMLIRSSSESIQVLLPAILERSTIEILCILSSFLTREDILSFSSQLSINKSLKILSLAHDSISDDGVIALTQSLQCNETLQYLYLDYNPGITASSAQLLAELLLLNNALSYLDLHRTNIDTDGVMMLMESLKTNNTLRILGVVWSLDFCYKMSKSNRATASATADEIVDEPYLYISPLEETGDDYPDLRCLVSNIQGKNEDQPRRSLPVFGDFGSCDEREEFTLTPKVLTNHLLNPSIKVKISPMLLITGGLPNSSKTTALRCLVRNVDVPVTGLKEGDAIGFCEIFAARNLISNSILLAPPDRNKGYPSVLYAGVESMIRSSGKKLRDLNIHIFPAKEFSLFQDPGLNRHLEEVMTDLSNHDQQKKIRLSKWDQTLTCGLALINVWDLGLNKIPTYLLSHLAGHLYNSHVWLFLDLLRDAEHLYEVPEIPPNHPDVLRNDKDLIMKWRSRIRYFLSFARLASKKNDTRYKKFCSIIATLRRPTETENKKSRLTEVVHAVSKQLKINELIDIENIYEFQTFDEMRGLESLKTLLNSWITDELKQAQDVPLSYIFLRGMLLGNKKLYIKRSVLQKISEELSMCPDMFQEFCRLFTSFGSIIDPIQFLNMLDKLFYYNGDDELVTKYGLVTAVTSEQIFGTYSPVFMSFLESFNMAIKLSNKEVDLTLEEYQPHIQIHHAAMESTHINVTTFTSHSNLLFELVYLGDITEFRFPSIHHSHEDMTKICGCVIQACHDVMSKQSSIKYNFAIMCSGDEGSNPCKVQTYRHSLPFISSCKKCSSGLSDKDNAKIAMFNAEIKKNRVPDEQMLNGESFTLEDAANIAERLSHLSPEVAKVVYKEFKSTDDDFEEETGWKLFMRMILDWEKNNKDSKREFVLKLSSIAENLKSDADSLIDLSSNHLRGSYLSRK</sequence>
<proteinExistence type="predicted"/>
<name>A0A1X7U1A4_AMPQE</name>
<evidence type="ECO:0008006" key="4">
    <source>
        <dbReference type="Google" id="ProtNLM"/>
    </source>
</evidence>
<dbReference type="PANTHER" id="PTHR24114:SF2">
    <property type="entry name" value="F-BOX DOMAIN-CONTAINING PROTEIN-RELATED"/>
    <property type="match status" value="1"/>
</dbReference>
<dbReference type="eggNOG" id="KOG4308">
    <property type="taxonomic scope" value="Eukaryota"/>
</dbReference>
<reference evidence="3" key="1">
    <citation type="submission" date="2017-05" db="UniProtKB">
        <authorList>
            <consortium name="EnsemblMetazoa"/>
        </authorList>
    </citation>
    <scope>IDENTIFICATION</scope>
</reference>
<feature type="coiled-coil region" evidence="1">
    <location>
        <begin position="275"/>
        <end position="366"/>
    </location>
</feature>
<evidence type="ECO:0000256" key="2">
    <source>
        <dbReference type="SAM" id="MobiDB-lite"/>
    </source>
</evidence>
<dbReference type="SUPFAM" id="SSF52047">
    <property type="entry name" value="RNI-like"/>
    <property type="match status" value="1"/>
</dbReference>
<dbReference type="InterPro" id="IPR052394">
    <property type="entry name" value="LRR-containing"/>
</dbReference>
<dbReference type="InParanoid" id="A0A1X7U1A4"/>
<evidence type="ECO:0000256" key="1">
    <source>
        <dbReference type="SAM" id="Coils"/>
    </source>
</evidence>
<dbReference type="EnsemblMetazoa" id="Aqu2.1.21431_001">
    <property type="protein sequence ID" value="Aqu2.1.21431_001"/>
    <property type="gene ID" value="Aqu2.1.21431"/>
</dbReference>
<dbReference type="PANTHER" id="PTHR24114">
    <property type="entry name" value="LEUCINE RICH REPEAT FAMILY PROTEIN"/>
    <property type="match status" value="1"/>
</dbReference>
<organism evidence="3">
    <name type="scientific">Amphimedon queenslandica</name>
    <name type="common">Sponge</name>
    <dbReference type="NCBI Taxonomy" id="400682"/>
    <lineage>
        <taxon>Eukaryota</taxon>
        <taxon>Metazoa</taxon>
        <taxon>Porifera</taxon>
        <taxon>Demospongiae</taxon>
        <taxon>Heteroscleromorpha</taxon>
        <taxon>Haplosclerida</taxon>
        <taxon>Niphatidae</taxon>
        <taxon>Amphimedon</taxon>
    </lineage>
</organism>
<evidence type="ECO:0000313" key="3">
    <source>
        <dbReference type="EnsemblMetazoa" id="Aqu2.1.21431_001"/>
    </source>
</evidence>
<accession>A0A1X7U1A4</accession>
<keyword evidence="1" id="KW-0175">Coiled coil</keyword>